<protein>
    <submittedName>
        <fullName evidence="3">16004_t:CDS:1</fullName>
    </submittedName>
</protein>
<dbReference type="GO" id="GO:0030488">
    <property type="term" value="P:tRNA methylation"/>
    <property type="evidence" value="ECO:0007669"/>
    <property type="project" value="TreeGrafter"/>
</dbReference>
<dbReference type="SUPFAM" id="SSF158997">
    <property type="entry name" value="Trm112p-like"/>
    <property type="match status" value="1"/>
</dbReference>
<comment type="caution">
    <text evidence="3">The sequence shown here is derived from an EMBL/GenBank/DDBJ whole genome shotgun (WGS) entry which is preliminary data.</text>
</comment>
<name>A0A9N9P3Y2_9GLOM</name>
<reference evidence="3" key="1">
    <citation type="submission" date="2021-06" db="EMBL/GenBank/DDBJ databases">
        <authorList>
            <person name="Kallberg Y."/>
            <person name="Tangrot J."/>
            <person name="Rosling A."/>
        </authorList>
    </citation>
    <scope>NUCLEOTIDE SEQUENCE</scope>
    <source>
        <strain evidence="3">FL966</strain>
    </source>
</reference>
<dbReference type="PANTHER" id="PTHR12773:SF0">
    <property type="entry name" value="MULTIFUNCTIONAL METHYLTRANSFERASE SUBUNIT TRM112-LIKE PROTEIN"/>
    <property type="match status" value="1"/>
</dbReference>
<keyword evidence="4" id="KW-1185">Reference proteome</keyword>
<dbReference type="EMBL" id="CAJVQA010024425">
    <property type="protein sequence ID" value="CAG8782359.1"/>
    <property type="molecule type" value="Genomic_DNA"/>
</dbReference>
<dbReference type="CDD" id="cd21089">
    <property type="entry name" value="Trm112-like"/>
    <property type="match status" value="1"/>
</dbReference>
<dbReference type="FunFam" id="2.20.25.10:FF:000018">
    <property type="entry name" value="Multifunctional methyltransferase subunit TRM112-like B"/>
    <property type="match status" value="1"/>
</dbReference>
<dbReference type="PANTHER" id="PTHR12773">
    <property type="entry name" value="UPF0315 PROTEIN-RELATED"/>
    <property type="match status" value="1"/>
</dbReference>
<dbReference type="GO" id="GO:0070476">
    <property type="term" value="P:rRNA (guanine-N7)-methylation"/>
    <property type="evidence" value="ECO:0007669"/>
    <property type="project" value="TreeGrafter"/>
</dbReference>
<dbReference type="InterPro" id="IPR039127">
    <property type="entry name" value="Trm112"/>
</dbReference>
<dbReference type="Proteomes" id="UP000789759">
    <property type="component" value="Unassembled WGS sequence"/>
</dbReference>
<dbReference type="OrthoDB" id="2187549at2759"/>
<sequence>MRLVVHNMLQCHVKGCVSNNFPLQLLDVELEIQEIEFNPRFLQNMLPRLDWRAFVTTAAQIGITSLPQDLPEVFDEDFLKKLHRILFETHIVQGKMICANCSHEYPVKDGIPNMLLSEDEA</sequence>
<evidence type="ECO:0000256" key="2">
    <source>
        <dbReference type="ARBA" id="ARBA00065633"/>
    </source>
</evidence>
<comment type="subunit">
    <text evidence="2">Interacts with TRM9.</text>
</comment>
<dbReference type="GO" id="GO:0046982">
    <property type="term" value="F:protein heterodimerization activity"/>
    <property type="evidence" value="ECO:0007669"/>
    <property type="project" value="InterPro"/>
</dbReference>
<gene>
    <name evidence="3" type="ORF">CPELLU_LOCUS16462</name>
</gene>
<evidence type="ECO:0000313" key="4">
    <source>
        <dbReference type="Proteomes" id="UP000789759"/>
    </source>
</evidence>
<evidence type="ECO:0000313" key="3">
    <source>
        <dbReference type="EMBL" id="CAG8782359.1"/>
    </source>
</evidence>
<dbReference type="Gene3D" id="2.20.25.10">
    <property type="match status" value="1"/>
</dbReference>
<dbReference type="Pfam" id="PF03966">
    <property type="entry name" value="Trm112p"/>
    <property type="match status" value="1"/>
</dbReference>
<evidence type="ECO:0000256" key="1">
    <source>
        <dbReference type="ARBA" id="ARBA00007980"/>
    </source>
</evidence>
<organism evidence="3 4">
    <name type="scientific">Cetraspora pellucida</name>
    <dbReference type="NCBI Taxonomy" id="1433469"/>
    <lineage>
        <taxon>Eukaryota</taxon>
        <taxon>Fungi</taxon>
        <taxon>Fungi incertae sedis</taxon>
        <taxon>Mucoromycota</taxon>
        <taxon>Glomeromycotina</taxon>
        <taxon>Glomeromycetes</taxon>
        <taxon>Diversisporales</taxon>
        <taxon>Gigasporaceae</taxon>
        <taxon>Cetraspora</taxon>
    </lineage>
</organism>
<dbReference type="AlphaFoldDB" id="A0A9N9P3Y2"/>
<comment type="similarity">
    <text evidence="1">Belongs to the TRM112 family.</text>
</comment>
<accession>A0A9N9P3Y2</accession>
<dbReference type="InterPro" id="IPR005651">
    <property type="entry name" value="Trm112-like"/>
</dbReference>
<proteinExistence type="inferred from homology"/>